<comment type="caution">
    <text evidence="1">The sequence shown here is derived from an EMBL/GenBank/DDBJ whole genome shotgun (WGS) entry which is preliminary data.</text>
</comment>
<evidence type="ECO:0000313" key="1">
    <source>
        <dbReference type="EMBL" id="MBB5051648.1"/>
    </source>
</evidence>
<accession>A0A840N120</accession>
<gene>
    <name evidence="1" type="ORF">HNQ36_001602</name>
</gene>
<sequence>MERRKAMRFRRFTVSHAVPEAKQDKVRLAALHAPRFLRGANEASLARAFEGQN</sequence>
<proteinExistence type="predicted"/>
<organism evidence="1 2">
    <name type="scientific">Afipia massiliensis</name>
    <dbReference type="NCBI Taxonomy" id="211460"/>
    <lineage>
        <taxon>Bacteria</taxon>
        <taxon>Pseudomonadati</taxon>
        <taxon>Pseudomonadota</taxon>
        <taxon>Alphaproteobacteria</taxon>
        <taxon>Hyphomicrobiales</taxon>
        <taxon>Nitrobacteraceae</taxon>
        <taxon>Afipia</taxon>
    </lineage>
</organism>
<dbReference type="RefSeq" id="WP_184083668.1">
    <property type="nucleotide sequence ID" value="NZ_JACHIJ010000002.1"/>
</dbReference>
<protein>
    <submittedName>
        <fullName evidence="1">Uncharacterized protein</fullName>
    </submittedName>
</protein>
<dbReference type="EMBL" id="JACHIJ010000002">
    <property type="protein sequence ID" value="MBB5051648.1"/>
    <property type="molecule type" value="Genomic_DNA"/>
</dbReference>
<evidence type="ECO:0000313" key="2">
    <source>
        <dbReference type="Proteomes" id="UP000521227"/>
    </source>
</evidence>
<name>A0A840N120_9BRAD</name>
<dbReference type="Proteomes" id="UP000521227">
    <property type="component" value="Unassembled WGS sequence"/>
</dbReference>
<reference evidence="1 2" key="1">
    <citation type="submission" date="2020-08" db="EMBL/GenBank/DDBJ databases">
        <title>Genomic Encyclopedia of Type Strains, Phase IV (KMG-IV): sequencing the most valuable type-strain genomes for metagenomic binning, comparative biology and taxonomic classification.</title>
        <authorList>
            <person name="Goeker M."/>
        </authorList>
    </citation>
    <scope>NUCLEOTIDE SEQUENCE [LARGE SCALE GENOMIC DNA]</scope>
    <source>
        <strain evidence="1 2">DSM 17498</strain>
    </source>
</reference>
<dbReference type="AlphaFoldDB" id="A0A840N120"/>